<evidence type="ECO:0000256" key="2">
    <source>
        <dbReference type="ARBA" id="ARBA00022448"/>
    </source>
</evidence>
<evidence type="ECO:0000313" key="9">
    <source>
        <dbReference type="Proteomes" id="UP000325517"/>
    </source>
</evidence>
<feature type="transmembrane region" description="Helical" evidence="7">
    <location>
        <begin position="342"/>
        <end position="359"/>
    </location>
</feature>
<dbReference type="Pfam" id="PF07690">
    <property type="entry name" value="MFS_1"/>
    <property type="match status" value="1"/>
</dbReference>
<comment type="subcellular location">
    <subcellularLocation>
        <location evidence="1">Cell membrane</location>
        <topology evidence="1">Multi-pass membrane protein</topology>
    </subcellularLocation>
</comment>
<keyword evidence="4 7" id="KW-0812">Transmembrane</keyword>
<evidence type="ECO:0000256" key="4">
    <source>
        <dbReference type="ARBA" id="ARBA00022692"/>
    </source>
</evidence>
<name>A0A5J6SMB3_9BACI</name>
<evidence type="ECO:0000256" key="5">
    <source>
        <dbReference type="ARBA" id="ARBA00022989"/>
    </source>
</evidence>
<keyword evidence="9" id="KW-1185">Reference proteome</keyword>
<feature type="transmembrane region" description="Helical" evidence="7">
    <location>
        <begin position="365"/>
        <end position="384"/>
    </location>
</feature>
<dbReference type="RefSeq" id="WP_151700006.1">
    <property type="nucleotide sequence ID" value="NZ_CP031223.1"/>
</dbReference>
<proteinExistence type="predicted"/>
<reference evidence="8 9" key="1">
    <citation type="submission" date="2018-07" db="EMBL/GenBank/DDBJ databases">
        <title>Complete genome sequence of Psychrobacillus sp. PB01, isolated from iceberg, and comparative genome analysis of Psychrobacillus strains.</title>
        <authorList>
            <person name="Lee P.C."/>
        </authorList>
    </citation>
    <scope>NUCLEOTIDE SEQUENCE [LARGE SCALE GENOMIC DNA]</scope>
    <source>
        <strain evidence="8 9">PB01</strain>
    </source>
</reference>
<keyword evidence="3" id="KW-1003">Cell membrane</keyword>
<keyword evidence="6 7" id="KW-0472">Membrane</keyword>
<evidence type="ECO:0000256" key="6">
    <source>
        <dbReference type="ARBA" id="ARBA00023136"/>
    </source>
</evidence>
<protein>
    <submittedName>
        <fullName evidence="8">MFS transporter</fullName>
    </submittedName>
</protein>
<feature type="transmembrane region" description="Helical" evidence="7">
    <location>
        <begin position="303"/>
        <end position="321"/>
    </location>
</feature>
<dbReference type="EMBL" id="CP031223">
    <property type="protein sequence ID" value="QFF99075.1"/>
    <property type="molecule type" value="Genomic_DNA"/>
</dbReference>
<evidence type="ECO:0000313" key="8">
    <source>
        <dbReference type="EMBL" id="QFF99075.1"/>
    </source>
</evidence>
<feature type="transmembrane region" description="Helical" evidence="7">
    <location>
        <begin position="165"/>
        <end position="184"/>
    </location>
</feature>
<dbReference type="PANTHER" id="PTHR43266">
    <property type="entry name" value="MACROLIDE-EFFLUX PROTEIN"/>
    <property type="match status" value="1"/>
</dbReference>
<dbReference type="InterPro" id="IPR011701">
    <property type="entry name" value="MFS"/>
</dbReference>
<dbReference type="PANTHER" id="PTHR43266:SF7">
    <property type="entry name" value="TRANSPORTER, PUTATIVE-RELATED"/>
    <property type="match status" value="1"/>
</dbReference>
<dbReference type="OrthoDB" id="2381825at2"/>
<accession>A0A5J6SMB3</accession>
<dbReference type="Proteomes" id="UP000325517">
    <property type="component" value="Chromosome"/>
</dbReference>
<feature type="transmembrane region" description="Helical" evidence="7">
    <location>
        <begin position="45"/>
        <end position="64"/>
    </location>
</feature>
<sequence length="394" mass="43535">MWRNANVWIVLLGELIAGLGLWSGIIGNLEFMQEKVPSDFHKSLILASGLLAGVLIGPLAGRIIDQSKKKTVLIVSSIGRVISVLFMFVAIATGSIWWMVLFLISLQLSASFYFPALQATLPLIVKQKELLQLNGWHMNISTIARVAGTAIAGLVLAYWPIQSLYIVSMITYAGLLVFTCFLKIEEKEKVALKDGKGNRGFKEIFPMLQDNTAVLMTLILTLVPVLFLGSFNLLIINISVLQDSASIKGTIYAVEGVAFMLGTLAVKYIGAKWKINNILFTFVFVIGTAELLLYFAASPSLTLITFAVLGFSLGCFYPTAMTIFQKQIPKAFHGRFFSFRSMLDRIAFQVVLLSTGALLDVIGMQYMVVVFGLLSVSLTSIFIWRMKKNRIAFI</sequence>
<dbReference type="KEGG" id="psyo:PB01_09675"/>
<dbReference type="CDD" id="cd06173">
    <property type="entry name" value="MFS_MefA_like"/>
    <property type="match status" value="1"/>
</dbReference>
<evidence type="ECO:0000256" key="1">
    <source>
        <dbReference type="ARBA" id="ARBA00004651"/>
    </source>
</evidence>
<keyword evidence="5 7" id="KW-1133">Transmembrane helix</keyword>
<dbReference type="InterPro" id="IPR036259">
    <property type="entry name" value="MFS_trans_sf"/>
</dbReference>
<dbReference type="SUPFAM" id="SSF103473">
    <property type="entry name" value="MFS general substrate transporter"/>
    <property type="match status" value="1"/>
</dbReference>
<dbReference type="Gene3D" id="1.20.1250.20">
    <property type="entry name" value="MFS general substrate transporter like domains"/>
    <property type="match status" value="1"/>
</dbReference>
<feature type="transmembrane region" description="Helical" evidence="7">
    <location>
        <begin position="277"/>
        <end position="297"/>
    </location>
</feature>
<dbReference type="GO" id="GO:0005886">
    <property type="term" value="C:plasma membrane"/>
    <property type="evidence" value="ECO:0007669"/>
    <property type="project" value="UniProtKB-SubCell"/>
</dbReference>
<feature type="transmembrane region" description="Helical" evidence="7">
    <location>
        <begin position="250"/>
        <end position="270"/>
    </location>
</feature>
<keyword evidence="2" id="KW-0813">Transport</keyword>
<feature type="transmembrane region" description="Helical" evidence="7">
    <location>
        <begin position="213"/>
        <end position="238"/>
    </location>
</feature>
<feature type="transmembrane region" description="Helical" evidence="7">
    <location>
        <begin position="7"/>
        <end position="25"/>
    </location>
</feature>
<organism evidence="8 9">
    <name type="scientific">Psychrobacillus glaciei</name>
    <dbReference type="NCBI Taxonomy" id="2283160"/>
    <lineage>
        <taxon>Bacteria</taxon>
        <taxon>Bacillati</taxon>
        <taxon>Bacillota</taxon>
        <taxon>Bacilli</taxon>
        <taxon>Bacillales</taxon>
        <taxon>Bacillaceae</taxon>
        <taxon>Psychrobacillus</taxon>
    </lineage>
</organism>
<dbReference type="GO" id="GO:0022857">
    <property type="term" value="F:transmembrane transporter activity"/>
    <property type="evidence" value="ECO:0007669"/>
    <property type="project" value="InterPro"/>
</dbReference>
<dbReference type="AlphaFoldDB" id="A0A5J6SMB3"/>
<evidence type="ECO:0000256" key="3">
    <source>
        <dbReference type="ARBA" id="ARBA00022475"/>
    </source>
</evidence>
<gene>
    <name evidence="8" type="ORF">PB01_09675</name>
</gene>
<evidence type="ECO:0000256" key="7">
    <source>
        <dbReference type="SAM" id="Phobius"/>
    </source>
</evidence>